<proteinExistence type="predicted"/>
<evidence type="ECO:0000313" key="1">
    <source>
        <dbReference type="EMBL" id="CAG8484696.1"/>
    </source>
</evidence>
<comment type="caution">
    <text evidence="1">The sequence shown here is derived from an EMBL/GenBank/DDBJ whole genome shotgun (WGS) entry which is preliminary data.</text>
</comment>
<dbReference type="PANTHER" id="PTHR45786">
    <property type="entry name" value="DNA BINDING PROTEIN-LIKE"/>
    <property type="match status" value="1"/>
</dbReference>
<protein>
    <submittedName>
        <fullName evidence="1">5830_t:CDS:1</fullName>
    </submittedName>
</protein>
<dbReference type="AlphaFoldDB" id="A0A9N8WCP8"/>
<accession>A0A9N8WCP8</accession>
<evidence type="ECO:0000313" key="2">
    <source>
        <dbReference type="Proteomes" id="UP000789342"/>
    </source>
</evidence>
<dbReference type="OrthoDB" id="1748060at2759"/>
<keyword evidence="2" id="KW-1185">Reference proteome</keyword>
<name>A0A9N8WCP8_9GLOM</name>
<reference evidence="1" key="1">
    <citation type="submission" date="2021-06" db="EMBL/GenBank/DDBJ databases">
        <authorList>
            <person name="Kallberg Y."/>
            <person name="Tangrot J."/>
            <person name="Rosling A."/>
        </authorList>
    </citation>
    <scope>NUCLEOTIDE SEQUENCE</scope>
    <source>
        <strain evidence="1">CL551</strain>
    </source>
</reference>
<gene>
    <name evidence="1" type="ORF">AMORRO_LOCUS2480</name>
</gene>
<dbReference type="Proteomes" id="UP000789342">
    <property type="component" value="Unassembled WGS sequence"/>
</dbReference>
<dbReference type="PANTHER" id="PTHR45786:SF74">
    <property type="entry name" value="ATP-DEPENDENT DNA HELICASE"/>
    <property type="match status" value="1"/>
</dbReference>
<organism evidence="1 2">
    <name type="scientific">Acaulospora morrowiae</name>
    <dbReference type="NCBI Taxonomy" id="94023"/>
    <lineage>
        <taxon>Eukaryota</taxon>
        <taxon>Fungi</taxon>
        <taxon>Fungi incertae sedis</taxon>
        <taxon>Mucoromycota</taxon>
        <taxon>Glomeromycotina</taxon>
        <taxon>Glomeromycetes</taxon>
        <taxon>Diversisporales</taxon>
        <taxon>Acaulosporaceae</taxon>
        <taxon>Acaulospora</taxon>
    </lineage>
</organism>
<sequence>MSCQNQDNMQHDLGHMDIECSHCSTLHWLDECLTNSLRKNLKFGSCCLNGKVVLPLLHDPPPFLRMLFDGEVDTCPEFRKNICQYNVAHAFTSLGAKIDAHEILLQAYEDGIDEDVAIYLHHTNTTDKHHYNLPMINEIAVILLGNGSVSEAMRDIIIRLRGGSFEHIHKGYPAYLPLHYVLLFSHGELGWHKGLCHVLTDTEEQQLDNQNKHSHLTQMNFYSFHILSRNTEFSTILQVESYSMSLWLMHGQQQSKIGEIFYLRLLLIVIRGPQSFNHLKTVNNITHPTFKDACLALGLLEDDEEWIQCLEEAAVIYSGFQLRLLFAVILIHCTPTQPQDLGLCFRVNLCNDLLYRLSNEHAIREPTESQIFDFRLSLLDNILHDFN</sequence>
<dbReference type="EMBL" id="CAJVPV010001053">
    <property type="protein sequence ID" value="CAG8484696.1"/>
    <property type="molecule type" value="Genomic_DNA"/>
</dbReference>